<keyword evidence="2" id="KW-1185">Reference proteome</keyword>
<evidence type="ECO:0000313" key="1">
    <source>
        <dbReference type="EMBL" id="MBO1361765.1"/>
    </source>
</evidence>
<proteinExistence type="predicted"/>
<sequence length="136" mass="14805">MSALALAGTPQSPNHVLRLETNNLYPFLRRGDFVLWQPSGFVADGLHVCDVNGHPNIYLVQHVGGAKFNLFVPDRDHDPKTGKVKPNATPQVVDRETFDKICAGAVIAELKVTHAEALFGGRLPQSGRKVRALVDA</sequence>
<evidence type="ECO:0000313" key="2">
    <source>
        <dbReference type="Proteomes" id="UP000664771"/>
    </source>
</evidence>
<organism evidence="1 2">
    <name type="scientific">Acetobacter sacchari</name>
    <dbReference type="NCBI Taxonomy" id="2661687"/>
    <lineage>
        <taxon>Bacteria</taxon>
        <taxon>Pseudomonadati</taxon>
        <taxon>Pseudomonadota</taxon>
        <taxon>Alphaproteobacteria</taxon>
        <taxon>Acetobacterales</taxon>
        <taxon>Acetobacteraceae</taxon>
        <taxon>Acetobacter</taxon>
    </lineage>
</organism>
<comment type="caution">
    <text evidence="1">The sequence shown here is derived from an EMBL/GenBank/DDBJ whole genome shotgun (WGS) entry which is preliminary data.</text>
</comment>
<protein>
    <submittedName>
        <fullName evidence="1">Uncharacterized protein</fullName>
    </submittedName>
</protein>
<dbReference type="EMBL" id="JAFVMF010000030">
    <property type="protein sequence ID" value="MBO1361765.1"/>
    <property type="molecule type" value="Genomic_DNA"/>
</dbReference>
<dbReference type="Proteomes" id="UP000664771">
    <property type="component" value="Unassembled WGS sequence"/>
</dbReference>
<reference evidence="1 2" key="1">
    <citation type="submission" date="2021-03" db="EMBL/GenBank/DDBJ databases">
        <title>The complete genome sequence of Acetobacter sacchari TBRC 11175.</title>
        <authorList>
            <person name="Charoenyingcharoen P."/>
            <person name="Yukphan P."/>
        </authorList>
    </citation>
    <scope>NUCLEOTIDE SEQUENCE [LARGE SCALE GENOMIC DNA]</scope>
    <source>
        <strain evidence="1 2">TBRC 11175</strain>
    </source>
</reference>
<dbReference type="RefSeq" id="WP_207883735.1">
    <property type="nucleotide sequence ID" value="NZ_JAFVMF010000030.1"/>
</dbReference>
<accession>A0ABS3M0V2</accession>
<gene>
    <name evidence="1" type="ORF">J2D73_18445</name>
</gene>
<name>A0ABS3M0V2_9PROT</name>